<dbReference type="AlphaFoldDB" id="A0A8J8MP97"/>
<evidence type="ECO:0000259" key="14">
    <source>
        <dbReference type="SMART" id="SM00478"/>
    </source>
</evidence>
<dbReference type="EC" id="3.2.2.31" evidence="3 13"/>
<dbReference type="InterPro" id="IPR029119">
    <property type="entry name" value="MutY_C"/>
</dbReference>
<evidence type="ECO:0000256" key="3">
    <source>
        <dbReference type="ARBA" id="ARBA00012045"/>
    </source>
</evidence>
<comment type="similarity">
    <text evidence="2 13">Belongs to the Nth/MutY family.</text>
</comment>
<dbReference type="CDD" id="cd00056">
    <property type="entry name" value="ENDO3c"/>
    <property type="match status" value="1"/>
</dbReference>
<keyword evidence="10" id="KW-0411">Iron-sulfur</keyword>
<dbReference type="RefSeq" id="WP_212696130.1">
    <property type="nucleotide sequence ID" value="NZ_CP058649.1"/>
</dbReference>
<dbReference type="FunFam" id="1.10.340.30:FF:000010">
    <property type="entry name" value="Adenine DNA glycosylase"/>
    <property type="match status" value="1"/>
</dbReference>
<dbReference type="InterPro" id="IPR005760">
    <property type="entry name" value="A/G_AdeGlyc_MutY"/>
</dbReference>
<dbReference type="InterPro" id="IPR000445">
    <property type="entry name" value="HhH_motif"/>
</dbReference>
<name>A0A8J8MP97_9FIRM</name>
<dbReference type="GO" id="GO:0000701">
    <property type="term" value="F:purine-specific mismatch base pair DNA N-glycosylase activity"/>
    <property type="evidence" value="ECO:0007669"/>
    <property type="project" value="UniProtKB-EC"/>
</dbReference>
<dbReference type="InterPro" id="IPR023170">
    <property type="entry name" value="HhH_base_excis_C"/>
</dbReference>
<evidence type="ECO:0000256" key="6">
    <source>
        <dbReference type="ARBA" id="ARBA00022723"/>
    </source>
</evidence>
<evidence type="ECO:0000256" key="1">
    <source>
        <dbReference type="ARBA" id="ARBA00000843"/>
    </source>
</evidence>
<keyword evidence="9 13" id="KW-0408">Iron</keyword>
<dbReference type="Proteomes" id="UP000683246">
    <property type="component" value="Chromosome"/>
</dbReference>
<dbReference type="SMART" id="SM00478">
    <property type="entry name" value="ENDO3c"/>
    <property type="match status" value="1"/>
</dbReference>
<dbReference type="GO" id="GO:0006298">
    <property type="term" value="P:mismatch repair"/>
    <property type="evidence" value="ECO:0007669"/>
    <property type="project" value="TreeGrafter"/>
</dbReference>
<dbReference type="GO" id="GO:0046872">
    <property type="term" value="F:metal ion binding"/>
    <property type="evidence" value="ECO:0007669"/>
    <property type="project" value="UniProtKB-UniRule"/>
</dbReference>
<comment type="catalytic activity">
    <reaction evidence="1 13">
        <text>Hydrolyzes free adenine bases from 7,8-dihydro-8-oxoguanine:adenine mismatched double-stranded DNA, leaving an apurinic site.</text>
        <dbReference type="EC" id="3.2.2.31"/>
    </reaction>
</comment>
<evidence type="ECO:0000256" key="4">
    <source>
        <dbReference type="ARBA" id="ARBA00022023"/>
    </source>
</evidence>
<keyword evidence="16" id="KW-1185">Reference proteome</keyword>
<evidence type="ECO:0000256" key="7">
    <source>
        <dbReference type="ARBA" id="ARBA00022763"/>
    </source>
</evidence>
<dbReference type="Pfam" id="PF10576">
    <property type="entry name" value="EndIII_4Fe-2S"/>
    <property type="match status" value="1"/>
</dbReference>
<sequence length="359" mass="41268">MKNIDHLPYIEEHGKALAGALLTWYQQNKRDLPWRKNHDPYRIWISEVMLQQTQVDTVIDYFNRFMVTFPTIEALAGADEEQVLKAWEGLGYYSRAKRLKQAAQVMMLDYDGAFPTTYAETLKLPGIGPYTAGAVMSIAYNLPVPAVDGNVLRVFSRVFNDDRDIGDMKTRKAFEHMAKALLPEDSRHFNQALMELGATICTPKNPRCEACPIHALCRAKASLRQKDLPVKKKRQKNIPLEMEVALVRHDHHTLIVKRSSEGLLADLWGFPIVKRDEALQDGMSIHDELEEFLGVKVKPTGEIKKAKHVFSHRTWHMTLYAFDIDHKVRPHFPQVEWIDLTKESDFPLPTAFKKLIVHM</sequence>
<dbReference type="GO" id="GO:0051539">
    <property type="term" value="F:4 iron, 4 sulfur cluster binding"/>
    <property type="evidence" value="ECO:0007669"/>
    <property type="project" value="UniProtKB-UniRule"/>
</dbReference>
<dbReference type="GO" id="GO:0032357">
    <property type="term" value="F:oxidized purine DNA binding"/>
    <property type="evidence" value="ECO:0007669"/>
    <property type="project" value="TreeGrafter"/>
</dbReference>
<dbReference type="Pfam" id="PF14815">
    <property type="entry name" value="NUDIX_4"/>
    <property type="match status" value="1"/>
</dbReference>
<dbReference type="GO" id="GO:0006284">
    <property type="term" value="P:base-excision repair"/>
    <property type="evidence" value="ECO:0007669"/>
    <property type="project" value="UniProtKB-UniRule"/>
</dbReference>
<dbReference type="Pfam" id="PF00633">
    <property type="entry name" value="HHH"/>
    <property type="match status" value="1"/>
</dbReference>
<evidence type="ECO:0000256" key="8">
    <source>
        <dbReference type="ARBA" id="ARBA00022801"/>
    </source>
</evidence>
<proteinExistence type="inferred from homology"/>
<dbReference type="Gene3D" id="3.90.79.10">
    <property type="entry name" value="Nucleoside Triphosphate Pyrophosphohydrolase"/>
    <property type="match status" value="1"/>
</dbReference>
<evidence type="ECO:0000256" key="2">
    <source>
        <dbReference type="ARBA" id="ARBA00008343"/>
    </source>
</evidence>
<feature type="domain" description="HhH-GPD" evidence="14">
    <location>
        <begin position="49"/>
        <end position="199"/>
    </location>
</feature>
<dbReference type="SUPFAM" id="SSF48150">
    <property type="entry name" value="DNA-glycosylase"/>
    <property type="match status" value="1"/>
</dbReference>
<dbReference type="Gene3D" id="1.10.340.30">
    <property type="entry name" value="Hypothetical protein, domain 2"/>
    <property type="match status" value="1"/>
</dbReference>
<dbReference type="SMART" id="SM00525">
    <property type="entry name" value="FES"/>
    <property type="match status" value="1"/>
</dbReference>
<dbReference type="SUPFAM" id="SSF55811">
    <property type="entry name" value="Nudix"/>
    <property type="match status" value="1"/>
</dbReference>
<evidence type="ECO:0000256" key="11">
    <source>
        <dbReference type="ARBA" id="ARBA00023204"/>
    </source>
</evidence>
<protein>
    <recommendedName>
        <fullName evidence="4 13">Adenine DNA glycosylase</fullName>
        <ecNumber evidence="3 13">3.2.2.31</ecNumber>
    </recommendedName>
</protein>
<keyword evidence="5" id="KW-0004">4Fe-4S</keyword>
<dbReference type="InterPro" id="IPR044298">
    <property type="entry name" value="MIG/MutY"/>
</dbReference>
<gene>
    <name evidence="15" type="primary">mutY</name>
    <name evidence="15" type="ORF">HZI73_25395</name>
</gene>
<dbReference type="InterPro" id="IPR011257">
    <property type="entry name" value="DNA_glycosylase"/>
</dbReference>
<dbReference type="InterPro" id="IPR003651">
    <property type="entry name" value="Endonuclease3_FeS-loop_motif"/>
</dbReference>
<evidence type="ECO:0000256" key="5">
    <source>
        <dbReference type="ARBA" id="ARBA00022485"/>
    </source>
</evidence>
<evidence type="ECO:0000313" key="16">
    <source>
        <dbReference type="Proteomes" id="UP000683246"/>
    </source>
</evidence>
<evidence type="ECO:0000256" key="13">
    <source>
        <dbReference type="RuleBase" id="RU365096"/>
    </source>
</evidence>
<keyword evidence="7 13" id="KW-0227">DNA damage</keyword>
<comment type="function">
    <text evidence="13">Adenine glycosylase active on G-A mispairs.</text>
</comment>
<dbReference type="NCBIfam" id="TIGR01084">
    <property type="entry name" value="mutY"/>
    <property type="match status" value="1"/>
</dbReference>
<dbReference type="InterPro" id="IPR015797">
    <property type="entry name" value="NUDIX_hydrolase-like_dom_sf"/>
</dbReference>
<dbReference type="PANTHER" id="PTHR42944">
    <property type="entry name" value="ADENINE DNA GLYCOSYLASE"/>
    <property type="match status" value="1"/>
</dbReference>
<dbReference type="PANTHER" id="PTHR42944:SF1">
    <property type="entry name" value="ADENINE DNA GLYCOSYLASE"/>
    <property type="match status" value="1"/>
</dbReference>
<dbReference type="EMBL" id="CP058649">
    <property type="protein sequence ID" value="QUI25425.1"/>
    <property type="molecule type" value="Genomic_DNA"/>
</dbReference>
<dbReference type="CDD" id="cd03431">
    <property type="entry name" value="NUDIX_DNA_Glycosylase_C-MutY"/>
    <property type="match status" value="1"/>
</dbReference>
<accession>A0A8J8MP97</accession>
<dbReference type="InterPro" id="IPR003265">
    <property type="entry name" value="HhH-GPD_domain"/>
</dbReference>
<keyword evidence="12 13" id="KW-0326">Glycosidase</keyword>
<dbReference type="Gene3D" id="1.10.1670.10">
    <property type="entry name" value="Helix-hairpin-Helix base-excision DNA repair enzymes (C-terminal)"/>
    <property type="match status" value="1"/>
</dbReference>
<evidence type="ECO:0000256" key="10">
    <source>
        <dbReference type="ARBA" id="ARBA00023014"/>
    </source>
</evidence>
<reference evidence="15" key="1">
    <citation type="submission" date="2020-07" db="EMBL/GenBank/DDBJ databases">
        <title>Vallitalea pronyensis genome.</title>
        <authorList>
            <person name="Postec A."/>
        </authorList>
    </citation>
    <scope>NUCLEOTIDE SEQUENCE</scope>
    <source>
        <strain evidence="15">FatNI3</strain>
    </source>
</reference>
<keyword evidence="8" id="KW-0378">Hydrolase</keyword>
<organism evidence="15 16">
    <name type="scientific">Vallitalea pronyensis</name>
    <dbReference type="NCBI Taxonomy" id="1348613"/>
    <lineage>
        <taxon>Bacteria</taxon>
        <taxon>Bacillati</taxon>
        <taxon>Bacillota</taxon>
        <taxon>Clostridia</taxon>
        <taxon>Lachnospirales</taxon>
        <taxon>Vallitaleaceae</taxon>
        <taxon>Vallitalea</taxon>
    </lineage>
</organism>
<keyword evidence="11" id="KW-0234">DNA repair</keyword>
<dbReference type="PROSITE" id="PS00764">
    <property type="entry name" value="ENDONUCLEASE_III_1"/>
    <property type="match status" value="1"/>
</dbReference>
<dbReference type="GO" id="GO:0035485">
    <property type="term" value="F:adenine/guanine mispair binding"/>
    <property type="evidence" value="ECO:0007669"/>
    <property type="project" value="TreeGrafter"/>
</dbReference>
<dbReference type="GO" id="GO:0034039">
    <property type="term" value="F:8-oxo-7,8-dihydroguanine DNA N-glycosylase activity"/>
    <property type="evidence" value="ECO:0007669"/>
    <property type="project" value="TreeGrafter"/>
</dbReference>
<evidence type="ECO:0000256" key="12">
    <source>
        <dbReference type="ARBA" id="ARBA00023295"/>
    </source>
</evidence>
<dbReference type="KEGG" id="vpy:HZI73_25395"/>
<comment type="cofactor">
    <cofactor evidence="13">
        <name>[4Fe-4S] cluster</name>
        <dbReference type="ChEBI" id="CHEBI:49883"/>
    </cofactor>
    <text evidence="13">Binds 1 [4Fe-4S] cluster.</text>
</comment>
<evidence type="ECO:0000256" key="9">
    <source>
        <dbReference type="ARBA" id="ARBA00023004"/>
    </source>
</evidence>
<dbReference type="InterPro" id="IPR004035">
    <property type="entry name" value="Endouclease-III_FeS-bd_BS"/>
</dbReference>
<dbReference type="Pfam" id="PF00730">
    <property type="entry name" value="HhH-GPD"/>
    <property type="match status" value="1"/>
</dbReference>
<evidence type="ECO:0000313" key="15">
    <source>
        <dbReference type="EMBL" id="QUI25425.1"/>
    </source>
</evidence>
<keyword evidence="6" id="KW-0479">Metal-binding</keyword>